<evidence type="ECO:0000313" key="4">
    <source>
        <dbReference type="Proteomes" id="UP000428260"/>
    </source>
</evidence>
<feature type="signal peptide" evidence="1">
    <location>
        <begin position="1"/>
        <end position="19"/>
    </location>
</feature>
<organism evidence="3 4">
    <name type="scientific">Maribellus comscasis</name>
    <dbReference type="NCBI Taxonomy" id="2681766"/>
    <lineage>
        <taxon>Bacteria</taxon>
        <taxon>Pseudomonadati</taxon>
        <taxon>Bacteroidota</taxon>
        <taxon>Bacteroidia</taxon>
        <taxon>Marinilabiliales</taxon>
        <taxon>Prolixibacteraceae</taxon>
        <taxon>Maribellus</taxon>
    </lineage>
</organism>
<gene>
    <name evidence="3" type="ORF">GM418_11285</name>
</gene>
<evidence type="ECO:0000313" key="3">
    <source>
        <dbReference type="EMBL" id="QGY44217.1"/>
    </source>
</evidence>
<dbReference type="EMBL" id="CP046401">
    <property type="protein sequence ID" value="QGY44217.1"/>
    <property type="molecule type" value="Genomic_DNA"/>
</dbReference>
<accession>A0A6I6JVV9</accession>
<dbReference type="Pfam" id="PF13568">
    <property type="entry name" value="OMP_b-brl_2"/>
    <property type="match status" value="1"/>
</dbReference>
<evidence type="ECO:0000259" key="2">
    <source>
        <dbReference type="Pfam" id="PF13568"/>
    </source>
</evidence>
<dbReference type="RefSeq" id="WP_158866099.1">
    <property type="nucleotide sequence ID" value="NZ_CP046401.1"/>
</dbReference>
<keyword evidence="1" id="KW-0732">Signal</keyword>
<dbReference type="AlphaFoldDB" id="A0A6I6JVV9"/>
<sequence length="303" mass="34148">MKQLVTVILCSVIAMNAFAQRDTTEVKMLKKNVVTVVENEDGTKVKVGNDRGVEVITDDWGDTTHIRIGRRTFDVVDNWNGTHVNVSKEPREKHWSGSFNPHWAGIEVGMNMFYDTDYSLYGGDEFFDLIPGKSLTWNFNFAEWAFKNEKNNFGLVTGLGFSFSDYTFDRAITIEKENGDGMIVPVPLDPDGLKKSKLTMSYLTAPLMFEIKTPLRMGGSRLYLAGGVIGGINIGSHTKYKYRKDKEKLRSNFNINTFKYELTGRIGFGDLCIFANYSMTPLFSDGKGPELYPLMIGISFPNI</sequence>
<proteinExistence type="predicted"/>
<reference evidence="3 4" key="1">
    <citation type="submission" date="2019-11" db="EMBL/GenBank/DDBJ databases">
        <authorList>
            <person name="Zheng R.K."/>
            <person name="Sun C.M."/>
        </authorList>
    </citation>
    <scope>NUCLEOTIDE SEQUENCE [LARGE SCALE GENOMIC DNA]</scope>
    <source>
        <strain evidence="3 4">WC007</strain>
    </source>
</reference>
<dbReference type="InterPro" id="IPR025665">
    <property type="entry name" value="Beta-barrel_OMP_2"/>
</dbReference>
<feature type="chain" id="PRO_5026085974" evidence="1">
    <location>
        <begin position="20"/>
        <end position="303"/>
    </location>
</feature>
<protein>
    <submittedName>
        <fullName evidence="3">Outer membrane beta-barrel protein</fullName>
    </submittedName>
</protein>
<name>A0A6I6JVV9_9BACT</name>
<dbReference type="KEGG" id="mcos:GM418_11285"/>
<evidence type="ECO:0000256" key="1">
    <source>
        <dbReference type="SAM" id="SignalP"/>
    </source>
</evidence>
<keyword evidence="4" id="KW-1185">Reference proteome</keyword>
<dbReference type="Proteomes" id="UP000428260">
    <property type="component" value="Chromosome"/>
</dbReference>
<feature type="domain" description="Outer membrane protein beta-barrel" evidence="2">
    <location>
        <begin position="147"/>
        <end position="268"/>
    </location>
</feature>